<sequence length="243" mass="27275">MCRRLRLVLWPSPSHIRPMSATMDDPHPLPSASSTPHSPMLPWEVIERAIDHCSGDKATLCAFALTCSQLHPRSLFVLFTDVHLRSTEQLTAFYHAVRAQPRLQPVVQSLSFPWNDFSPFPLLSILPGLRHVSFDTISSVNTDGREISQLAQIGGRPFAAGLRSLTIRGTSFPTQTAFLNFISAFPNIENLTCEHLDFHMHGDTPTRQELSSRRLQLRTLNPNWRPLARLRSGSVPARMAQPP</sequence>
<protein>
    <recommendedName>
        <fullName evidence="2">F-box domain-containing protein</fullName>
    </recommendedName>
</protein>
<dbReference type="Proteomes" id="UP000292957">
    <property type="component" value="Unassembled WGS sequence"/>
</dbReference>
<name>A0A4Q9MVD9_9APHY</name>
<reference evidence="1" key="1">
    <citation type="submission" date="2019-01" db="EMBL/GenBank/DDBJ databases">
        <title>Draft genome sequences of three monokaryotic isolates of the white-rot basidiomycete fungus Dichomitus squalens.</title>
        <authorList>
            <consortium name="DOE Joint Genome Institute"/>
            <person name="Lopez S.C."/>
            <person name="Andreopoulos B."/>
            <person name="Pangilinan J."/>
            <person name="Lipzen A."/>
            <person name="Riley R."/>
            <person name="Ahrendt S."/>
            <person name="Ng V."/>
            <person name="Barry K."/>
            <person name="Daum C."/>
            <person name="Grigoriev I.V."/>
            <person name="Hilden K.S."/>
            <person name="Makela M.R."/>
            <person name="de Vries R.P."/>
        </authorList>
    </citation>
    <scope>NUCLEOTIDE SEQUENCE [LARGE SCALE GENOMIC DNA]</scope>
    <source>
        <strain evidence="1">OM18370.1</strain>
    </source>
</reference>
<proteinExistence type="predicted"/>
<evidence type="ECO:0008006" key="2">
    <source>
        <dbReference type="Google" id="ProtNLM"/>
    </source>
</evidence>
<gene>
    <name evidence="1" type="ORF">BD311DRAFT_226758</name>
</gene>
<dbReference type="AlphaFoldDB" id="A0A4Q9MVD9"/>
<evidence type="ECO:0000313" key="1">
    <source>
        <dbReference type="EMBL" id="TBU30421.1"/>
    </source>
</evidence>
<dbReference type="EMBL" id="ML143406">
    <property type="protein sequence ID" value="TBU30421.1"/>
    <property type="molecule type" value="Genomic_DNA"/>
</dbReference>
<accession>A0A4Q9MVD9</accession>
<organism evidence="1">
    <name type="scientific">Dichomitus squalens</name>
    <dbReference type="NCBI Taxonomy" id="114155"/>
    <lineage>
        <taxon>Eukaryota</taxon>
        <taxon>Fungi</taxon>
        <taxon>Dikarya</taxon>
        <taxon>Basidiomycota</taxon>
        <taxon>Agaricomycotina</taxon>
        <taxon>Agaricomycetes</taxon>
        <taxon>Polyporales</taxon>
        <taxon>Polyporaceae</taxon>
        <taxon>Dichomitus</taxon>
    </lineage>
</organism>